<reference evidence="3 4" key="1">
    <citation type="submission" date="2018-10" db="EMBL/GenBank/DDBJ databases">
        <title>Genomic Encyclopedia of Type Strains, Phase IV (KMG-IV): sequencing the most valuable type-strain genomes for metagenomic binning, comparative biology and taxonomic classification.</title>
        <authorList>
            <person name="Goeker M."/>
        </authorList>
    </citation>
    <scope>NUCLEOTIDE SEQUENCE [LARGE SCALE GENOMIC DNA]</scope>
    <source>
        <strain evidence="3 4">DSM 23841</strain>
    </source>
</reference>
<keyword evidence="1" id="KW-0175">Coiled coil</keyword>
<name>A0A495W951_9RHOO</name>
<evidence type="ECO:0000313" key="3">
    <source>
        <dbReference type="EMBL" id="RKT58222.1"/>
    </source>
</evidence>
<accession>A0A495W951</accession>
<feature type="coiled-coil region" evidence="1">
    <location>
        <begin position="30"/>
        <end position="57"/>
    </location>
</feature>
<dbReference type="AlphaFoldDB" id="A0A495W951"/>
<feature type="signal peptide" evidence="2">
    <location>
        <begin position="1"/>
        <end position="20"/>
    </location>
</feature>
<evidence type="ECO:0000256" key="1">
    <source>
        <dbReference type="SAM" id="Coils"/>
    </source>
</evidence>
<dbReference type="SUPFAM" id="SSF56935">
    <property type="entry name" value="Porins"/>
    <property type="match status" value="1"/>
</dbReference>
<dbReference type="Gene3D" id="2.40.160.10">
    <property type="entry name" value="Porin"/>
    <property type="match status" value="1"/>
</dbReference>
<feature type="chain" id="PRO_5019754527" description="TonB-dependent receptor" evidence="2">
    <location>
        <begin position="21"/>
        <end position="464"/>
    </location>
</feature>
<keyword evidence="2" id="KW-0732">Signal</keyword>
<gene>
    <name evidence="3" type="ORF">DFR40_2166</name>
</gene>
<dbReference type="Proteomes" id="UP000270626">
    <property type="component" value="Unassembled WGS sequence"/>
</dbReference>
<dbReference type="EMBL" id="RBXP01000015">
    <property type="protein sequence ID" value="RKT58222.1"/>
    <property type="molecule type" value="Genomic_DNA"/>
</dbReference>
<evidence type="ECO:0000256" key="2">
    <source>
        <dbReference type="SAM" id="SignalP"/>
    </source>
</evidence>
<evidence type="ECO:0008006" key="5">
    <source>
        <dbReference type="Google" id="ProtNLM"/>
    </source>
</evidence>
<protein>
    <recommendedName>
        <fullName evidence="5">TonB-dependent receptor</fullName>
    </recommendedName>
</protein>
<comment type="caution">
    <text evidence="3">The sequence shown here is derived from an EMBL/GenBank/DDBJ whole genome shotgun (WGS) entry which is preliminary data.</text>
</comment>
<proteinExistence type="predicted"/>
<dbReference type="InterPro" id="IPR023614">
    <property type="entry name" value="Porin_dom_sf"/>
</dbReference>
<organism evidence="3 4">
    <name type="scientific">Azonexus fungiphilus</name>
    <dbReference type="NCBI Taxonomy" id="146940"/>
    <lineage>
        <taxon>Bacteria</taxon>
        <taxon>Pseudomonadati</taxon>
        <taxon>Pseudomonadota</taxon>
        <taxon>Betaproteobacteria</taxon>
        <taxon>Rhodocyclales</taxon>
        <taxon>Azonexaceae</taxon>
        <taxon>Azonexus</taxon>
    </lineage>
</organism>
<keyword evidence="4" id="KW-1185">Reference proteome</keyword>
<sequence length="464" mass="50384">MFRKPMALAVLAALSGAAGAADDAELAAIRSQIAELKKSYEQRIAALEDKLAQTRAAAAAPAGPAPAAPTVAAASAFNPEVSLILQGQYKSMKNIAERGVTGFWPAAGHDHEEGGIKGISRRGFSVEHTELMLGANIDPYWRGQATLAVADGEVEVEEAWFQSLGIGHGIGLKGGRFRSGIGYLNEQHAHAWDFADAPLMYAALFGEHASYAQDGLQLKWLAPTPMLVEFGAEFGRGANFPGTDRNKNGAGAAAFHVHLGDDVGTASSWRAGLSYLRTRAREREAEVHDANDVHGDALFTGRSRTWIADFVWKWSPDGNPKYRNLKLQGEYFDRRENGDIACTSAEAGAACSGALDRYRSSQSGWYAQAVYQFTPNWRAGVRYDRLNSGSTRIGAAAQAEIGDENAIFHKYRPSRGTLMVDYSWSEFSRLRLQYARDKSMAGIADNQFTVQYIMSLGAHGAHKF</sequence>
<dbReference type="RefSeq" id="WP_211329779.1">
    <property type="nucleotide sequence ID" value="NZ_RBXP01000015.1"/>
</dbReference>
<evidence type="ECO:0000313" key="4">
    <source>
        <dbReference type="Proteomes" id="UP000270626"/>
    </source>
</evidence>